<protein>
    <submittedName>
        <fullName evidence="2">Uncharacterized protein</fullName>
    </submittedName>
</protein>
<gene>
    <name evidence="2" type="ORF">GCM10010451_44090</name>
</gene>
<sequence length="102" mass="10670">MWCSGRKVTAGPKWCAGAPDCAGGPTAGVVLPRAAAVVRRPGVVLWAQGDRGPQVVRRRARLCGRADRRCRAAAGGRRGGRVSQTTRVPLRQTPATSGTPGR</sequence>
<organism evidence="2 3">
    <name type="scientific">Streptomyces virens</name>
    <dbReference type="NCBI Taxonomy" id="285572"/>
    <lineage>
        <taxon>Bacteria</taxon>
        <taxon>Bacillati</taxon>
        <taxon>Actinomycetota</taxon>
        <taxon>Actinomycetes</taxon>
        <taxon>Kitasatosporales</taxon>
        <taxon>Streptomycetaceae</taxon>
        <taxon>Streptomyces</taxon>
    </lineage>
</organism>
<dbReference type="EMBL" id="BAAAUH010000036">
    <property type="protein sequence ID" value="GAA3189712.1"/>
    <property type="molecule type" value="Genomic_DNA"/>
</dbReference>
<reference evidence="3" key="1">
    <citation type="journal article" date="2019" name="Int. J. Syst. Evol. Microbiol.">
        <title>The Global Catalogue of Microorganisms (GCM) 10K type strain sequencing project: providing services to taxonomists for standard genome sequencing and annotation.</title>
        <authorList>
            <consortium name="The Broad Institute Genomics Platform"/>
            <consortium name="The Broad Institute Genome Sequencing Center for Infectious Disease"/>
            <person name="Wu L."/>
            <person name="Ma J."/>
        </authorList>
    </citation>
    <scope>NUCLEOTIDE SEQUENCE [LARGE SCALE GENOMIC DNA]</scope>
    <source>
        <strain evidence="3">JCM 9095</strain>
    </source>
</reference>
<evidence type="ECO:0000256" key="1">
    <source>
        <dbReference type="SAM" id="MobiDB-lite"/>
    </source>
</evidence>
<evidence type="ECO:0000313" key="2">
    <source>
        <dbReference type="EMBL" id="GAA3189712.1"/>
    </source>
</evidence>
<proteinExistence type="predicted"/>
<dbReference type="Proteomes" id="UP001501866">
    <property type="component" value="Unassembled WGS sequence"/>
</dbReference>
<evidence type="ECO:0000313" key="3">
    <source>
        <dbReference type="Proteomes" id="UP001501866"/>
    </source>
</evidence>
<accession>A0ABP6PTU6</accession>
<feature type="compositionally biased region" description="Polar residues" evidence="1">
    <location>
        <begin position="82"/>
        <end position="102"/>
    </location>
</feature>
<keyword evidence="3" id="KW-1185">Reference proteome</keyword>
<name>A0ABP6PTU6_9ACTN</name>
<feature type="region of interest" description="Disordered" evidence="1">
    <location>
        <begin position="73"/>
        <end position="102"/>
    </location>
</feature>
<comment type="caution">
    <text evidence="2">The sequence shown here is derived from an EMBL/GenBank/DDBJ whole genome shotgun (WGS) entry which is preliminary data.</text>
</comment>